<name>A0A429ZBX5_9ENTE</name>
<dbReference type="InterPro" id="IPR005325">
    <property type="entry name" value="DUF308_memb"/>
</dbReference>
<dbReference type="EMBL" id="NGJU01000033">
    <property type="protein sequence ID" value="RST91191.1"/>
    <property type="molecule type" value="Genomic_DNA"/>
</dbReference>
<accession>A0A429ZBX5</accession>
<gene>
    <name evidence="2" type="ORF">CBF35_14655</name>
</gene>
<comment type="caution">
    <text evidence="2">The sequence shown here is derived from an EMBL/GenBank/DDBJ whole genome shotgun (WGS) entry which is preliminary data.</text>
</comment>
<keyword evidence="3" id="KW-1185">Reference proteome</keyword>
<dbReference type="PANTHER" id="PTHR34989">
    <property type="entry name" value="PROTEIN HDED"/>
    <property type="match status" value="1"/>
</dbReference>
<dbReference type="GeneID" id="98569585"/>
<dbReference type="OrthoDB" id="2301130at2"/>
<dbReference type="Proteomes" id="UP000287239">
    <property type="component" value="Unassembled WGS sequence"/>
</dbReference>
<feature type="transmembrane region" description="Helical" evidence="1">
    <location>
        <begin position="130"/>
        <end position="147"/>
    </location>
</feature>
<evidence type="ECO:0000313" key="2">
    <source>
        <dbReference type="EMBL" id="RST91191.1"/>
    </source>
</evidence>
<evidence type="ECO:0000256" key="1">
    <source>
        <dbReference type="SAM" id="Phobius"/>
    </source>
</evidence>
<evidence type="ECO:0008006" key="4">
    <source>
        <dbReference type="Google" id="ProtNLM"/>
    </source>
</evidence>
<keyword evidence="1" id="KW-1133">Transmembrane helix</keyword>
<organism evidence="2 3">
    <name type="scientific">Vagococcus salmoninarum</name>
    <dbReference type="NCBI Taxonomy" id="2739"/>
    <lineage>
        <taxon>Bacteria</taxon>
        <taxon>Bacillati</taxon>
        <taxon>Bacillota</taxon>
        <taxon>Bacilli</taxon>
        <taxon>Lactobacillales</taxon>
        <taxon>Enterococcaceae</taxon>
        <taxon>Vagococcus</taxon>
    </lineage>
</organism>
<feature type="transmembrane region" description="Helical" evidence="1">
    <location>
        <begin position="93"/>
        <end position="110"/>
    </location>
</feature>
<dbReference type="AlphaFoldDB" id="A0A429ZBX5"/>
<feature type="transmembrane region" description="Helical" evidence="1">
    <location>
        <begin position="38"/>
        <end position="58"/>
    </location>
</feature>
<keyword evidence="1" id="KW-0812">Transmembrane</keyword>
<sequence>MKSFISRLNQFTLLKLVLSLLFGLFLIIQPQIVLQSIIYLLGGYLLLMGTITIINGLRQRENQSLWNYALLTATIYFVSALAVLLLTKPLLKFLPIILGLFIIVNGISKLSGKKTTIKEVNPQYKLPSKIYGCLIILAGCFLLFNPFSSILLLLRAFGGLLIFMGATELFFLFKNS</sequence>
<keyword evidence="1" id="KW-0472">Membrane</keyword>
<proteinExistence type="predicted"/>
<protein>
    <recommendedName>
        <fullName evidence="4">Acid-resistance membrane protein</fullName>
    </recommendedName>
</protein>
<dbReference type="Pfam" id="PF03729">
    <property type="entry name" value="DUF308"/>
    <property type="match status" value="2"/>
</dbReference>
<dbReference type="InterPro" id="IPR052712">
    <property type="entry name" value="Acid_resist_chaperone_HdeD"/>
</dbReference>
<dbReference type="PANTHER" id="PTHR34989:SF1">
    <property type="entry name" value="PROTEIN HDED"/>
    <property type="match status" value="1"/>
</dbReference>
<reference evidence="2 3" key="1">
    <citation type="submission" date="2017-05" db="EMBL/GenBank/DDBJ databases">
        <title>Vagococcus spp. assemblies.</title>
        <authorList>
            <person name="Gulvik C.A."/>
        </authorList>
    </citation>
    <scope>NUCLEOTIDE SEQUENCE [LARGE SCALE GENOMIC DNA]</scope>
    <source>
        <strain evidence="2 3">NCFB 2777</strain>
    </source>
</reference>
<evidence type="ECO:0000313" key="3">
    <source>
        <dbReference type="Proteomes" id="UP000287239"/>
    </source>
</evidence>
<dbReference type="GO" id="GO:0005886">
    <property type="term" value="C:plasma membrane"/>
    <property type="evidence" value="ECO:0007669"/>
    <property type="project" value="TreeGrafter"/>
</dbReference>
<dbReference type="RefSeq" id="WP_126782476.1">
    <property type="nucleotide sequence ID" value="NZ_NGJU01000033.1"/>
</dbReference>
<feature type="transmembrane region" description="Helical" evidence="1">
    <location>
        <begin position="65"/>
        <end position="87"/>
    </location>
</feature>
<feature type="transmembrane region" description="Helical" evidence="1">
    <location>
        <begin position="12"/>
        <end position="32"/>
    </location>
</feature>
<feature type="transmembrane region" description="Helical" evidence="1">
    <location>
        <begin position="153"/>
        <end position="173"/>
    </location>
</feature>